<proteinExistence type="predicted"/>
<reference evidence="1" key="1">
    <citation type="journal article" date="2024" name="Syst. Appl. Microbiol.">
        <title>First single-strain enrichments of Electrothrix cable bacteria, description of E. aestuarii sp. nov. and E. rattekaaiensis sp. nov., and proposal of a cable bacteria taxonomy following the rules of the SeqCode.</title>
        <authorList>
            <person name="Plum-Jensen L.E."/>
            <person name="Schramm A."/>
            <person name="Marshall I.P.G."/>
        </authorList>
    </citation>
    <scope>NUCLEOTIDE SEQUENCE</scope>
    <source>
        <strain evidence="1">Rat1</strain>
    </source>
</reference>
<dbReference type="EMBL" id="CP159373">
    <property type="protein sequence ID" value="XCN74561.1"/>
    <property type="molecule type" value="Genomic_DNA"/>
</dbReference>
<sequence>MLTFKNMWIGAASNPGRKNGGKQYLRSSIRKGDASANTLVRSSILKRLIELRRGGRTTTVRFASILCLIASKKKKTLAGLMATEFGCV</sequence>
<evidence type="ECO:0000313" key="1">
    <source>
        <dbReference type="EMBL" id="XCN74561.1"/>
    </source>
</evidence>
<protein>
    <submittedName>
        <fullName evidence="1">Uncharacterized protein</fullName>
    </submittedName>
</protein>
<organism evidence="1">
    <name type="scientific">Candidatus Electrothrix aestuarii</name>
    <dbReference type="NCBI Taxonomy" id="3062594"/>
    <lineage>
        <taxon>Bacteria</taxon>
        <taxon>Pseudomonadati</taxon>
        <taxon>Thermodesulfobacteriota</taxon>
        <taxon>Desulfobulbia</taxon>
        <taxon>Desulfobulbales</taxon>
        <taxon>Desulfobulbaceae</taxon>
        <taxon>Candidatus Electrothrix</taxon>
    </lineage>
</organism>
<dbReference type="KEGG" id="eaj:Q3M24_07405"/>
<gene>
    <name evidence="1" type="ORF">Q3M24_07405</name>
</gene>
<accession>A0AAU8LZ73</accession>
<dbReference type="AlphaFoldDB" id="A0AAU8LZ73"/>
<name>A0AAU8LZ73_9BACT</name>
<reference evidence="1" key="2">
    <citation type="submission" date="2024-06" db="EMBL/GenBank/DDBJ databases">
        <authorList>
            <person name="Plum-Jensen L.E."/>
            <person name="Schramm A."/>
            <person name="Marshall I.P.G."/>
        </authorList>
    </citation>
    <scope>NUCLEOTIDE SEQUENCE</scope>
    <source>
        <strain evidence="1">Rat1</strain>
    </source>
</reference>